<dbReference type="InterPro" id="IPR004364">
    <property type="entry name" value="Aa-tRNA-synt_II"/>
</dbReference>
<dbReference type="GO" id="GO:0006421">
    <property type="term" value="P:asparaginyl-tRNA aminoacylation"/>
    <property type="evidence" value="ECO:0007669"/>
    <property type="project" value="TreeGrafter"/>
</dbReference>
<gene>
    <name evidence="8" type="ORF">DCAR_004765</name>
    <name evidence="9" type="ORF">DCAR_0105189</name>
</gene>
<keyword evidence="5" id="KW-0030">Aminoacyl-tRNA synthetase</keyword>
<keyword evidence="3" id="KW-0067">ATP-binding</keyword>
<keyword evidence="2" id="KW-0547">Nucleotide-binding</keyword>
<dbReference type="PANTHER" id="PTHR22594">
    <property type="entry name" value="ASPARTYL/LYSYL-TRNA SYNTHETASE"/>
    <property type="match status" value="1"/>
</dbReference>
<name>A0A166JFH8_DAUCS</name>
<dbReference type="SUPFAM" id="SSF55681">
    <property type="entry name" value="Class II aaRS and biotin synthetases"/>
    <property type="match status" value="1"/>
</dbReference>
<feature type="compositionally biased region" description="Basic and acidic residues" evidence="6">
    <location>
        <begin position="1"/>
        <end position="16"/>
    </location>
</feature>
<evidence type="ECO:0000256" key="2">
    <source>
        <dbReference type="ARBA" id="ARBA00022741"/>
    </source>
</evidence>
<feature type="region of interest" description="Disordered" evidence="6">
    <location>
        <begin position="1"/>
        <end position="28"/>
    </location>
</feature>
<keyword evidence="1" id="KW-0436">Ligase</keyword>
<accession>A0A166JFH8</accession>
<keyword evidence="4" id="KW-0648">Protein biosynthesis</keyword>
<evidence type="ECO:0000313" key="10">
    <source>
        <dbReference type="Proteomes" id="UP000077755"/>
    </source>
</evidence>
<feature type="domain" description="Aminoacyl-tRNA synthetase class II (D/K/N)" evidence="7">
    <location>
        <begin position="365"/>
        <end position="625"/>
    </location>
</feature>
<dbReference type="EMBL" id="CP093343">
    <property type="protein sequence ID" value="WOG85995.1"/>
    <property type="molecule type" value="Genomic_DNA"/>
</dbReference>
<evidence type="ECO:0000256" key="6">
    <source>
        <dbReference type="SAM" id="MobiDB-lite"/>
    </source>
</evidence>
<feature type="domain" description="Aminoacyl-tRNA synthetase class II (D/K/N)" evidence="7">
    <location>
        <begin position="219"/>
        <end position="276"/>
    </location>
</feature>
<reference evidence="8" key="1">
    <citation type="journal article" date="2016" name="Nat. Genet.">
        <title>A high-quality carrot genome assembly provides new insights into carotenoid accumulation and asterid genome evolution.</title>
        <authorList>
            <person name="Iorizzo M."/>
            <person name="Ellison S."/>
            <person name="Senalik D."/>
            <person name="Zeng P."/>
            <person name="Satapoomin P."/>
            <person name="Huang J."/>
            <person name="Bowman M."/>
            <person name="Iovene M."/>
            <person name="Sanseverino W."/>
            <person name="Cavagnaro P."/>
            <person name="Yildiz M."/>
            <person name="Macko-Podgorni A."/>
            <person name="Moranska E."/>
            <person name="Grzebelus E."/>
            <person name="Grzebelus D."/>
            <person name="Ashrafi H."/>
            <person name="Zheng Z."/>
            <person name="Cheng S."/>
            <person name="Spooner D."/>
            <person name="Van Deynze A."/>
            <person name="Simon P."/>
        </authorList>
    </citation>
    <scope>NUCLEOTIDE SEQUENCE [LARGE SCALE GENOMIC DNA]</scope>
    <source>
        <tissue evidence="8">Leaf</tissue>
    </source>
</reference>
<evidence type="ECO:0000256" key="3">
    <source>
        <dbReference type="ARBA" id="ARBA00022840"/>
    </source>
</evidence>
<proteinExistence type="predicted"/>
<dbReference type="GO" id="GO:0005524">
    <property type="term" value="F:ATP binding"/>
    <property type="evidence" value="ECO:0007669"/>
    <property type="project" value="UniProtKB-KW"/>
</dbReference>
<dbReference type="PANTHER" id="PTHR22594:SF36">
    <property type="entry name" value="ASPARAGINE--TRNA LIGASE, CYTOPLASMIC 2"/>
    <property type="match status" value="1"/>
</dbReference>
<dbReference type="NCBIfam" id="NF003037">
    <property type="entry name" value="PRK03932.1"/>
    <property type="match status" value="1"/>
</dbReference>
<dbReference type="OrthoDB" id="1931232at2759"/>
<protein>
    <recommendedName>
        <fullName evidence="7">Aminoacyl-tRNA synthetase class II (D/K/N) domain-containing protein</fullName>
    </recommendedName>
</protein>
<dbReference type="Proteomes" id="UP000077755">
    <property type="component" value="Chromosome 1"/>
</dbReference>
<keyword evidence="10" id="KW-1185">Reference proteome</keyword>
<dbReference type="GO" id="GO:0005739">
    <property type="term" value="C:mitochondrion"/>
    <property type="evidence" value="ECO:0007669"/>
    <property type="project" value="TreeGrafter"/>
</dbReference>
<dbReference type="EMBL" id="LNRQ01000001">
    <property type="protein sequence ID" value="KZN12109.1"/>
    <property type="molecule type" value="Genomic_DNA"/>
</dbReference>
<evidence type="ECO:0000256" key="1">
    <source>
        <dbReference type="ARBA" id="ARBA00022598"/>
    </source>
</evidence>
<dbReference type="STRING" id="79200.A0A166JFH8"/>
<evidence type="ECO:0000313" key="8">
    <source>
        <dbReference type="EMBL" id="KZN12109.1"/>
    </source>
</evidence>
<dbReference type="Gramene" id="KZN12109">
    <property type="protein sequence ID" value="KZN12109"/>
    <property type="gene ID" value="DCAR_004765"/>
</dbReference>
<organism evidence="8">
    <name type="scientific">Daucus carota subsp. sativus</name>
    <name type="common">Carrot</name>
    <dbReference type="NCBI Taxonomy" id="79200"/>
    <lineage>
        <taxon>Eukaryota</taxon>
        <taxon>Viridiplantae</taxon>
        <taxon>Streptophyta</taxon>
        <taxon>Embryophyta</taxon>
        <taxon>Tracheophyta</taxon>
        <taxon>Spermatophyta</taxon>
        <taxon>Magnoliopsida</taxon>
        <taxon>eudicotyledons</taxon>
        <taxon>Gunneridae</taxon>
        <taxon>Pentapetalae</taxon>
        <taxon>asterids</taxon>
        <taxon>campanulids</taxon>
        <taxon>Apiales</taxon>
        <taxon>Apiaceae</taxon>
        <taxon>Apioideae</taxon>
        <taxon>Scandiceae</taxon>
        <taxon>Daucinae</taxon>
        <taxon>Daucus</taxon>
        <taxon>Daucus sect. Daucus</taxon>
    </lineage>
</organism>
<evidence type="ECO:0000259" key="7">
    <source>
        <dbReference type="Pfam" id="PF00152"/>
    </source>
</evidence>
<dbReference type="OMA" id="REQYEWY"/>
<dbReference type="KEGG" id="dcr:108204734"/>
<dbReference type="AlphaFoldDB" id="A0A166JFH8"/>
<evidence type="ECO:0000313" key="9">
    <source>
        <dbReference type="EMBL" id="WOG85995.1"/>
    </source>
</evidence>
<evidence type="ECO:0000256" key="4">
    <source>
        <dbReference type="ARBA" id="ARBA00022917"/>
    </source>
</evidence>
<evidence type="ECO:0000256" key="5">
    <source>
        <dbReference type="ARBA" id="ARBA00023146"/>
    </source>
</evidence>
<dbReference type="GO" id="GO:0004816">
    <property type="term" value="F:asparagine-tRNA ligase activity"/>
    <property type="evidence" value="ECO:0007669"/>
    <property type="project" value="TreeGrafter"/>
</dbReference>
<dbReference type="Pfam" id="PF00152">
    <property type="entry name" value="tRNA-synt_2"/>
    <property type="match status" value="2"/>
</dbReference>
<sequence>MASDQQEHLVDQRQPEGQEQPAVAKMPVTAPSRYSSRVILKTILNRNDNGLGLAGERLVIGGWVKSSKELTKEEPVKTSDALVNAGTPTDFTCAEVIQSRIPFLRTIIKVFGGQGNNVHDKLHPFMAKLPQPKIVYLQISDGSCVQTLQIVVHSSLVPPSQIMFTGTCVLVEGILQQSSVKGKRVIELKAERILHVGTVDHAKYPLSRKRIPVDELRDHAHFRARTTTVASVMRIRNALSHATRTFFHNNRFLNVEVPIITATDSEGSSEKFYVTTLSGHQTKMKNPISMDDAASVTLRSVKASIAEKHRQVEELMRTGSNKEAVAAALQDIRKTDDLAHQLEARERLRADHANAKTNEPNVSNDFFPCETYSTVSGRLHLESYACALGNVYSFGPRFRAERSESKKSLPEMSMVELEMAFSQLEDAVNCATDVLKFLCAWVLEHCSEDLMFVSKRLDSTILDRLQSIAVGSFEKISYAEAINNLKKDTGRKFDVKIDHGIPLSEELQCYIADEIYKRPVIIYNYPKEHKPFYVRVNDDGKTAAAFDLIVPKVGTLIRGSQNEERFNMLESRIKELNLPKNQYEWYLDLRRHGTARTSGFSLVFDLLVLQATGLNDVRDVIPFPRSFGKACN</sequence>
<dbReference type="InterPro" id="IPR045864">
    <property type="entry name" value="aa-tRNA-synth_II/BPL/LPL"/>
</dbReference>
<reference evidence="9" key="2">
    <citation type="submission" date="2022-03" db="EMBL/GenBank/DDBJ databases">
        <title>Draft title - Genomic analysis of global carrot germplasm unveils the trajectory of domestication and the origin of high carotenoid orange carrot.</title>
        <authorList>
            <person name="Iorizzo M."/>
            <person name="Ellison S."/>
            <person name="Senalik D."/>
            <person name="Macko-Podgorni A."/>
            <person name="Grzebelus D."/>
            <person name="Bostan H."/>
            <person name="Rolling W."/>
            <person name="Curaba J."/>
            <person name="Simon P."/>
        </authorList>
    </citation>
    <scope>NUCLEOTIDE SEQUENCE</scope>
    <source>
        <tissue evidence="9">Leaf</tissue>
    </source>
</reference>
<dbReference type="Gene3D" id="3.30.930.10">
    <property type="entry name" value="Bira Bifunctional Protein, Domain 2"/>
    <property type="match status" value="1"/>
</dbReference>